<name>A0A1H0D422_9ACTN</name>
<sequence>MSDARTAEHMDDQAAGRHRGEASAEETQEAPAPHGRHRREETD</sequence>
<dbReference type="Proteomes" id="UP000199341">
    <property type="component" value="Unassembled WGS sequence"/>
</dbReference>
<dbReference type="RefSeq" id="WP_265737031.1">
    <property type="nucleotide sequence ID" value="NZ_FNIE01000005.1"/>
</dbReference>
<proteinExistence type="predicted"/>
<reference evidence="2 3" key="1">
    <citation type="submission" date="2016-10" db="EMBL/GenBank/DDBJ databases">
        <authorList>
            <person name="de Groot N.N."/>
        </authorList>
    </citation>
    <scope>NUCLEOTIDE SEQUENCE [LARGE SCALE GENOMIC DNA]</scope>
    <source>
        <strain evidence="2 3">CGMCC 4.2022</strain>
    </source>
</reference>
<organism evidence="2 3">
    <name type="scientific">Actinacidiphila guanduensis</name>
    <dbReference type="NCBI Taxonomy" id="310781"/>
    <lineage>
        <taxon>Bacteria</taxon>
        <taxon>Bacillati</taxon>
        <taxon>Actinomycetota</taxon>
        <taxon>Actinomycetes</taxon>
        <taxon>Kitasatosporales</taxon>
        <taxon>Streptomycetaceae</taxon>
        <taxon>Actinacidiphila</taxon>
    </lineage>
</organism>
<accession>A0A1H0D422</accession>
<evidence type="ECO:0000313" key="2">
    <source>
        <dbReference type="EMBL" id="SDN64883.1"/>
    </source>
</evidence>
<feature type="compositionally biased region" description="Basic and acidic residues" evidence="1">
    <location>
        <begin position="1"/>
        <end position="22"/>
    </location>
</feature>
<keyword evidence="3" id="KW-1185">Reference proteome</keyword>
<evidence type="ECO:0000256" key="1">
    <source>
        <dbReference type="SAM" id="MobiDB-lite"/>
    </source>
</evidence>
<evidence type="ECO:0000313" key="3">
    <source>
        <dbReference type="Proteomes" id="UP000199341"/>
    </source>
</evidence>
<feature type="region of interest" description="Disordered" evidence="1">
    <location>
        <begin position="1"/>
        <end position="43"/>
    </location>
</feature>
<dbReference type="AlphaFoldDB" id="A0A1H0D422"/>
<protein>
    <submittedName>
        <fullName evidence="2">Uncharacterized protein</fullName>
    </submittedName>
</protein>
<dbReference type="EMBL" id="FNIE01000005">
    <property type="protein sequence ID" value="SDN64883.1"/>
    <property type="molecule type" value="Genomic_DNA"/>
</dbReference>
<gene>
    <name evidence="2" type="ORF">SAMN05216259_10562</name>
</gene>